<keyword evidence="2" id="KW-1185">Reference proteome</keyword>
<accession>A0ACA9QHL3</accession>
<protein>
    <submittedName>
        <fullName evidence="1">14290_t:CDS:1</fullName>
    </submittedName>
</protein>
<organism evidence="1 2">
    <name type="scientific">Dentiscutata heterogama</name>
    <dbReference type="NCBI Taxonomy" id="1316150"/>
    <lineage>
        <taxon>Eukaryota</taxon>
        <taxon>Fungi</taxon>
        <taxon>Fungi incertae sedis</taxon>
        <taxon>Mucoromycota</taxon>
        <taxon>Glomeromycotina</taxon>
        <taxon>Glomeromycetes</taxon>
        <taxon>Diversisporales</taxon>
        <taxon>Gigasporaceae</taxon>
        <taxon>Dentiscutata</taxon>
    </lineage>
</organism>
<evidence type="ECO:0000313" key="1">
    <source>
        <dbReference type="EMBL" id="CAG8753150.1"/>
    </source>
</evidence>
<name>A0ACA9QHL3_9GLOM</name>
<comment type="caution">
    <text evidence="1">The sequence shown here is derived from an EMBL/GenBank/DDBJ whole genome shotgun (WGS) entry which is preliminary data.</text>
</comment>
<dbReference type="Proteomes" id="UP000789702">
    <property type="component" value="Unassembled WGS sequence"/>
</dbReference>
<gene>
    <name evidence="1" type="ORF">DHETER_LOCUS14771</name>
</gene>
<feature type="non-terminal residue" evidence="1">
    <location>
        <position position="1"/>
    </location>
</feature>
<sequence length="64" mass="7142">LISWPERRRNSCHRGIRAYRNKCCSGKKALTLLLKVCPSGERAAISIVGYKPWGPNVEFAGRGL</sequence>
<dbReference type="EMBL" id="CAJVPU010047194">
    <property type="protein sequence ID" value="CAG8753150.1"/>
    <property type="molecule type" value="Genomic_DNA"/>
</dbReference>
<reference evidence="1" key="1">
    <citation type="submission" date="2021-06" db="EMBL/GenBank/DDBJ databases">
        <authorList>
            <person name="Kallberg Y."/>
            <person name="Tangrot J."/>
            <person name="Rosling A."/>
        </authorList>
    </citation>
    <scope>NUCLEOTIDE SEQUENCE</scope>
    <source>
        <strain evidence="1">IL203A</strain>
    </source>
</reference>
<evidence type="ECO:0000313" key="2">
    <source>
        <dbReference type="Proteomes" id="UP000789702"/>
    </source>
</evidence>
<proteinExistence type="predicted"/>